<feature type="region of interest" description="Disordered" evidence="1">
    <location>
        <begin position="844"/>
        <end position="893"/>
    </location>
</feature>
<evidence type="ECO:0000313" key="4">
    <source>
        <dbReference type="Proteomes" id="UP000238823"/>
    </source>
</evidence>
<comment type="caution">
    <text evidence="3">The sequence shown here is derived from an EMBL/GenBank/DDBJ whole genome shotgun (WGS) entry which is preliminary data.</text>
</comment>
<gene>
    <name evidence="3" type="ORF">ENSA7_31410</name>
</gene>
<protein>
    <submittedName>
        <fullName evidence="3">Uncharacterized protein</fullName>
    </submittedName>
</protein>
<reference evidence="3 4" key="1">
    <citation type="submission" date="2018-03" db="EMBL/GenBank/DDBJ databases">
        <title>Draft Genome Sequences of the Obligatory Marine Myxobacteria Enhygromyxa salina SWB007.</title>
        <authorList>
            <person name="Poehlein A."/>
            <person name="Moghaddam J.A."/>
            <person name="Harms H."/>
            <person name="Alanjari M."/>
            <person name="Koenig G.M."/>
            <person name="Daniel R."/>
            <person name="Schaeberle T.F."/>
        </authorList>
    </citation>
    <scope>NUCLEOTIDE SEQUENCE [LARGE SCALE GENOMIC DNA]</scope>
    <source>
        <strain evidence="3 4">SWB007</strain>
    </source>
</reference>
<organism evidence="3 4">
    <name type="scientific">Enhygromyxa salina</name>
    <dbReference type="NCBI Taxonomy" id="215803"/>
    <lineage>
        <taxon>Bacteria</taxon>
        <taxon>Pseudomonadati</taxon>
        <taxon>Myxococcota</taxon>
        <taxon>Polyangia</taxon>
        <taxon>Nannocystales</taxon>
        <taxon>Nannocystaceae</taxon>
        <taxon>Enhygromyxa</taxon>
    </lineage>
</organism>
<dbReference type="AlphaFoldDB" id="A0A2S9YPW4"/>
<dbReference type="Proteomes" id="UP000238823">
    <property type="component" value="Unassembled WGS sequence"/>
</dbReference>
<sequence>MVYGDDTIERDWASRSLEVPAVLIGLGEFGASVAERLLAERGHGHETGLQAGHQLGVVRARVHAQADDQPSLADVEAITELTLARVRHALGHARMVATRDASAIEHHTRLTILVFASLGEPEVREHLLTIMSRVQARLLAELGPIFEGYRTGKQRNAVILPLVAMPHPPSDPQGPALVATVHALVAAIATTPPRQRAIPQLYLIEDVAEFSVLSEAELGQCVRNFASLLLYADVGTELGTELAASLLHGDQPDEPLASFVCAVAEFPRHKLRAYGRDRVALELLDAIQAAPRIESSLSDADALEQLEARSFDRGDHAEIAERDVRAVLERYAPNLDPDPPPRWWERPELLVDRYGPDPGDPSLLDAEPPAAVPSGWLEGRMRAIEATWRLLQRKRFDDVVARDRTAIERWRDDLLGRLRKRIDRELWQEPSAQSLRRTEELVAKLRRAFGEQLDDALAERDRALPAAPPDFEQLRSAHASMLDAARRKPDPPRMLLWAVLSLLGLLLFVPPVLRMLADALWIDPDHWYEPLVRRHAWFTALIGGVIGLGAWLTWVLGTAHLALLRALERMWEALASTIAGGRGSLLDYFRTRLQLSRAIARVESLLAVQASLDADAQTLLLIDKAARRARSELRDNLRQLGVKLGTESGMGERDELSGLLGRGGESLVEPFVGDEGSADIVDSLASEARESRVHDVLGQLASYYGRGDRWREELPFADLARLRAAAEPHAAPIADWDPFAGSERAQATAERLASFVRRQRRSLGGALNFTGHEERDPSGINRPFLRSGHAIVPRAALALVAERAAAASERTPLRAGVERDRAYFVITATGIAASAVASLQSLQSQQATRPPAPPSLHATPVAKPANGAFAAPRQLSTGPERVGEGAGEGASEP</sequence>
<keyword evidence="2" id="KW-0472">Membrane</keyword>
<evidence type="ECO:0000256" key="2">
    <source>
        <dbReference type="SAM" id="Phobius"/>
    </source>
</evidence>
<name>A0A2S9YPW4_9BACT</name>
<keyword evidence="2" id="KW-0812">Transmembrane</keyword>
<feature type="transmembrane region" description="Helical" evidence="2">
    <location>
        <begin position="495"/>
        <end position="517"/>
    </location>
</feature>
<evidence type="ECO:0000256" key="1">
    <source>
        <dbReference type="SAM" id="MobiDB-lite"/>
    </source>
</evidence>
<keyword evidence="2" id="KW-1133">Transmembrane helix</keyword>
<proteinExistence type="predicted"/>
<dbReference type="EMBL" id="PVNL01000058">
    <property type="protein sequence ID" value="PRQ07126.1"/>
    <property type="molecule type" value="Genomic_DNA"/>
</dbReference>
<feature type="compositionally biased region" description="Gly residues" evidence="1">
    <location>
        <begin position="884"/>
        <end position="893"/>
    </location>
</feature>
<feature type="transmembrane region" description="Helical" evidence="2">
    <location>
        <begin position="537"/>
        <end position="564"/>
    </location>
</feature>
<evidence type="ECO:0000313" key="3">
    <source>
        <dbReference type="EMBL" id="PRQ07126.1"/>
    </source>
</evidence>
<accession>A0A2S9YPW4</accession>